<dbReference type="EMBL" id="CP048788">
    <property type="protein sequence ID" value="QJF52830.1"/>
    <property type="molecule type" value="Genomic_DNA"/>
</dbReference>
<proteinExistence type="predicted"/>
<dbReference type="RefSeq" id="WP_169642047.1">
    <property type="nucleotide sequence ID" value="NZ_CP048788.1"/>
</dbReference>
<feature type="compositionally biased region" description="Basic and acidic residues" evidence="1">
    <location>
        <begin position="42"/>
        <end position="51"/>
    </location>
</feature>
<keyword evidence="3" id="KW-1185">Reference proteome</keyword>
<name>A0A858SX29_9RHOB</name>
<evidence type="ECO:0000256" key="1">
    <source>
        <dbReference type="SAM" id="MobiDB-lite"/>
    </source>
</evidence>
<evidence type="ECO:0000313" key="3">
    <source>
        <dbReference type="Proteomes" id="UP000503308"/>
    </source>
</evidence>
<reference evidence="2 3" key="1">
    <citation type="submission" date="2020-02" db="EMBL/GenBank/DDBJ databases">
        <title>Genome sequence of Roseobacter ponti.</title>
        <authorList>
            <person name="Hollensteiner J."/>
            <person name="Schneider D."/>
            <person name="Poehlein A."/>
            <person name="Daniel R."/>
        </authorList>
    </citation>
    <scope>NUCLEOTIDE SEQUENCE [LARGE SCALE GENOMIC DNA]</scope>
    <source>
        <strain evidence="2 3">DSM 106830</strain>
    </source>
</reference>
<protein>
    <submittedName>
        <fullName evidence="2">Uncharacterized protein</fullName>
    </submittedName>
</protein>
<evidence type="ECO:0000313" key="2">
    <source>
        <dbReference type="EMBL" id="QJF52830.1"/>
    </source>
</evidence>
<dbReference type="KEGG" id="rpon:G3256_17450"/>
<sequence>MSADAMTLIDADSPPRVPGKVNITDPAMPALKGTVSPDDELPGVRKAEPGDLKSTGGHVPDKVEGFAIMLSGTGFVVTDNDGVDDHSGKAMFFSVGQMQDPS</sequence>
<gene>
    <name evidence="2" type="ORF">G3256_17450</name>
</gene>
<organism evidence="2 3">
    <name type="scientific">Roseobacter ponti</name>
    <dbReference type="NCBI Taxonomy" id="1891787"/>
    <lineage>
        <taxon>Bacteria</taxon>
        <taxon>Pseudomonadati</taxon>
        <taxon>Pseudomonadota</taxon>
        <taxon>Alphaproteobacteria</taxon>
        <taxon>Rhodobacterales</taxon>
        <taxon>Roseobacteraceae</taxon>
        <taxon>Roseobacter</taxon>
    </lineage>
</organism>
<feature type="region of interest" description="Disordered" evidence="1">
    <location>
        <begin position="1"/>
        <end position="59"/>
    </location>
</feature>
<accession>A0A858SX29</accession>
<dbReference type="Proteomes" id="UP000503308">
    <property type="component" value="Chromosome"/>
</dbReference>
<dbReference type="AlphaFoldDB" id="A0A858SX29"/>